<evidence type="ECO:0000256" key="13">
    <source>
        <dbReference type="RuleBase" id="RU364066"/>
    </source>
</evidence>
<protein>
    <recommendedName>
        <fullName evidence="13">NADH-quinone oxidoreductase subunit F</fullName>
        <ecNumber evidence="13">7.1.1.-</ecNumber>
    </recommendedName>
</protein>
<dbReference type="GO" id="GO:0046872">
    <property type="term" value="F:metal ion binding"/>
    <property type="evidence" value="ECO:0007669"/>
    <property type="project" value="UniProtKB-KW"/>
</dbReference>
<evidence type="ECO:0000256" key="8">
    <source>
        <dbReference type="ARBA" id="ARBA00022967"/>
    </source>
</evidence>
<evidence type="ECO:0000256" key="1">
    <source>
        <dbReference type="ARBA" id="ARBA00001917"/>
    </source>
</evidence>
<dbReference type="EC" id="7.1.1.-" evidence="13"/>
<comment type="similarity">
    <text evidence="3 13">Belongs to the complex I 51 kDa subunit family.</text>
</comment>
<keyword evidence="4 13" id="KW-0004">4Fe-4S</keyword>
<keyword evidence="13" id="KW-0874">Quinone</keyword>
<keyword evidence="15" id="KW-0560">Oxidoreductase</keyword>
<dbReference type="SUPFAM" id="SSF142019">
    <property type="entry name" value="Nqo1 FMN-binding domain-like"/>
    <property type="match status" value="1"/>
</dbReference>
<reference evidence="15 16" key="1">
    <citation type="submission" date="2014-07" db="EMBL/GenBank/DDBJ databases">
        <title>Draft Genome Sequence of Gephyronic Acid Producer, Cystobacter violaceus Strain Cb vi76.</title>
        <authorList>
            <person name="Stevens D.C."/>
            <person name="Young J."/>
            <person name="Carmichael R."/>
            <person name="Tan J."/>
            <person name="Taylor R.E."/>
        </authorList>
    </citation>
    <scope>NUCLEOTIDE SEQUENCE [LARGE SCALE GENOMIC DNA]</scope>
    <source>
        <strain evidence="15 16">Cb vi76</strain>
    </source>
</reference>
<dbReference type="Gene3D" id="3.40.50.11540">
    <property type="entry name" value="NADH-ubiquinone oxidoreductase 51kDa subunit"/>
    <property type="match status" value="1"/>
</dbReference>
<dbReference type="RefSeq" id="WP_043414007.1">
    <property type="nucleotide sequence ID" value="NZ_JPMI01000410.1"/>
</dbReference>
<dbReference type="FunFam" id="1.20.1440.230:FF:000001">
    <property type="entry name" value="Mitochondrial NADH dehydrogenase flavoprotein 1"/>
    <property type="match status" value="1"/>
</dbReference>
<evidence type="ECO:0000313" key="16">
    <source>
        <dbReference type="Proteomes" id="UP000028547"/>
    </source>
</evidence>
<dbReference type="PANTHER" id="PTHR11780:SF10">
    <property type="entry name" value="NADH DEHYDROGENASE [UBIQUINONE] FLAVOPROTEIN 1, MITOCHONDRIAL"/>
    <property type="match status" value="1"/>
</dbReference>
<evidence type="ECO:0000256" key="4">
    <source>
        <dbReference type="ARBA" id="ARBA00022485"/>
    </source>
</evidence>
<dbReference type="PANTHER" id="PTHR11780">
    <property type="entry name" value="NADH-UBIQUINONE OXIDOREDUCTASE FLAVOPROTEIN 1 NDUFV1"/>
    <property type="match status" value="1"/>
</dbReference>
<evidence type="ECO:0000313" key="15">
    <source>
        <dbReference type="EMBL" id="KFA86951.1"/>
    </source>
</evidence>
<evidence type="ECO:0000256" key="10">
    <source>
        <dbReference type="ARBA" id="ARBA00023014"/>
    </source>
</evidence>
<dbReference type="Gene3D" id="6.10.250.1450">
    <property type="match status" value="1"/>
</dbReference>
<dbReference type="InterPro" id="IPR019575">
    <property type="entry name" value="Nuop51_4Fe4S-bd"/>
</dbReference>
<gene>
    <name evidence="15" type="ORF">Q664_51005</name>
</gene>
<evidence type="ECO:0000256" key="3">
    <source>
        <dbReference type="ARBA" id="ARBA00007523"/>
    </source>
</evidence>
<evidence type="ECO:0000256" key="5">
    <source>
        <dbReference type="ARBA" id="ARBA00022630"/>
    </source>
</evidence>
<evidence type="ECO:0000256" key="2">
    <source>
        <dbReference type="ARBA" id="ARBA00001966"/>
    </source>
</evidence>
<comment type="cofactor">
    <cofactor evidence="1 13">
        <name>FMN</name>
        <dbReference type="ChEBI" id="CHEBI:58210"/>
    </cofactor>
</comment>
<dbReference type="SMART" id="SM00928">
    <property type="entry name" value="NADH_4Fe-4S"/>
    <property type="match status" value="1"/>
</dbReference>
<dbReference type="InterPro" id="IPR011537">
    <property type="entry name" value="NADH-UbQ_OxRdtase_suF"/>
</dbReference>
<dbReference type="InterPro" id="IPR011538">
    <property type="entry name" value="Nuo51_FMN-bd"/>
</dbReference>
<keyword evidence="11 13" id="KW-0520">NAD</keyword>
<dbReference type="InterPro" id="IPR037207">
    <property type="entry name" value="Nuop51_4Fe4S-bd_sf"/>
</dbReference>
<comment type="cofactor">
    <cofactor evidence="2 13">
        <name>[4Fe-4S] cluster</name>
        <dbReference type="ChEBI" id="CHEBI:49883"/>
    </cofactor>
</comment>
<accession>A0A084SER6</accession>
<evidence type="ECO:0000256" key="7">
    <source>
        <dbReference type="ARBA" id="ARBA00022723"/>
    </source>
</evidence>
<dbReference type="InterPro" id="IPR037225">
    <property type="entry name" value="Nuo51_FMN-bd_sf"/>
</dbReference>
<dbReference type="GO" id="GO:0003954">
    <property type="term" value="F:NADH dehydrogenase activity"/>
    <property type="evidence" value="ECO:0007669"/>
    <property type="project" value="TreeGrafter"/>
</dbReference>
<sequence>MATTAFEPLISAAWGKPNSWKLDEYKKRGGYKGLEKALEMAPAQIIDEVKKSNLRGRGGAGFPTGLKWSFVPKDSPKPKYLAVNGDESEPGTFKDRYILEHDPHMMLEGIAIASYALGVHTCYVYLRGEFKFQAERTNAAIREAYAAGIFGKKVLGKDFQLDCYVVRGAGAYICGEETALLESLEGKKGWPRLKPPFPAVVGLFGCPTVVNNVETLASVPHVFTRGPGWYAGLGTDKSGGTRLVCLSGTVNRPGVYEVPLEATFNQLIFDDKYGRGLPAGRKVKAVIPGGSSAPILSPDELDVAMEFEAVKVKQTMAGSGGVIVMDDTTCMVRSLWRVARFYAEESCGQCTPCREGTPWQTRLLRKIEEGRGEPGDVEILSNVASSIAPYPPIGLGNTICALGDAAALPTHSFLMRFRDEFEAHIREHRCPFGDKPWGAFGDWS</sequence>
<evidence type="ECO:0000259" key="14">
    <source>
        <dbReference type="SMART" id="SM00928"/>
    </source>
</evidence>
<keyword evidence="6 13" id="KW-0288">FMN</keyword>
<keyword evidence="9 13" id="KW-0408">Iron</keyword>
<dbReference type="GO" id="GO:0051287">
    <property type="term" value="F:NAD binding"/>
    <property type="evidence" value="ECO:0007669"/>
    <property type="project" value="UniProtKB-UniRule"/>
</dbReference>
<name>A0A084SER6_9BACT</name>
<organism evidence="15 16">
    <name type="scientific">Archangium violaceum Cb vi76</name>
    <dbReference type="NCBI Taxonomy" id="1406225"/>
    <lineage>
        <taxon>Bacteria</taxon>
        <taxon>Pseudomonadati</taxon>
        <taxon>Myxococcota</taxon>
        <taxon>Myxococcia</taxon>
        <taxon>Myxococcales</taxon>
        <taxon>Cystobacterineae</taxon>
        <taxon>Archangiaceae</taxon>
        <taxon>Archangium</taxon>
    </lineage>
</organism>
<dbReference type="GO" id="GO:0045333">
    <property type="term" value="P:cellular respiration"/>
    <property type="evidence" value="ECO:0007669"/>
    <property type="project" value="TreeGrafter"/>
</dbReference>
<dbReference type="EMBL" id="JPMI01000410">
    <property type="protein sequence ID" value="KFA86951.1"/>
    <property type="molecule type" value="Genomic_DNA"/>
</dbReference>
<dbReference type="Pfam" id="PF01512">
    <property type="entry name" value="Complex1_51K"/>
    <property type="match status" value="1"/>
</dbReference>
<dbReference type="InterPro" id="IPR050837">
    <property type="entry name" value="ComplexI_51kDa_subunit"/>
</dbReference>
<dbReference type="PROSITE" id="PS00645">
    <property type="entry name" value="COMPLEX1_51K_2"/>
    <property type="match status" value="1"/>
</dbReference>
<feature type="domain" description="NADH-ubiquinone oxidoreductase 51kDa subunit iron-sulphur binding" evidence="14">
    <location>
        <begin position="332"/>
        <end position="377"/>
    </location>
</feature>
<evidence type="ECO:0000256" key="11">
    <source>
        <dbReference type="ARBA" id="ARBA00023027"/>
    </source>
</evidence>
<dbReference type="PROSITE" id="PS00644">
    <property type="entry name" value="COMPLEX1_51K_1"/>
    <property type="match status" value="1"/>
</dbReference>
<dbReference type="SUPFAM" id="SSF140490">
    <property type="entry name" value="Nqo1C-terminal domain-like"/>
    <property type="match status" value="1"/>
</dbReference>
<dbReference type="NCBIfam" id="NF010120">
    <property type="entry name" value="PRK13596.1"/>
    <property type="match status" value="1"/>
</dbReference>
<dbReference type="Gene3D" id="3.10.20.600">
    <property type="match status" value="1"/>
</dbReference>
<comment type="catalytic activity">
    <reaction evidence="12 13">
        <text>a quinone + NADH + 5 H(+)(in) = a quinol + NAD(+) + 4 H(+)(out)</text>
        <dbReference type="Rhea" id="RHEA:57888"/>
        <dbReference type="ChEBI" id="CHEBI:15378"/>
        <dbReference type="ChEBI" id="CHEBI:24646"/>
        <dbReference type="ChEBI" id="CHEBI:57540"/>
        <dbReference type="ChEBI" id="CHEBI:57945"/>
        <dbReference type="ChEBI" id="CHEBI:132124"/>
    </reaction>
</comment>
<dbReference type="GO" id="GO:0051539">
    <property type="term" value="F:4 iron, 4 sulfur cluster binding"/>
    <property type="evidence" value="ECO:0007669"/>
    <property type="project" value="UniProtKB-UniRule"/>
</dbReference>
<keyword evidence="8" id="KW-1278">Translocase</keyword>
<evidence type="ECO:0000256" key="12">
    <source>
        <dbReference type="ARBA" id="ARBA00047712"/>
    </source>
</evidence>
<dbReference type="SUPFAM" id="SSF142984">
    <property type="entry name" value="Nqo1 middle domain-like"/>
    <property type="match status" value="1"/>
</dbReference>
<keyword evidence="7 13" id="KW-0479">Metal-binding</keyword>
<dbReference type="Pfam" id="PF10589">
    <property type="entry name" value="NADH_4Fe-4S"/>
    <property type="match status" value="1"/>
</dbReference>
<dbReference type="NCBIfam" id="TIGR01959">
    <property type="entry name" value="nuoF_fam"/>
    <property type="match status" value="1"/>
</dbReference>
<dbReference type="GO" id="GO:0010181">
    <property type="term" value="F:FMN binding"/>
    <property type="evidence" value="ECO:0007669"/>
    <property type="project" value="InterPro"/>
</dbReference>
<evidence type="ECO:0000256" key="6">
    <source>
        <dbReference type="ARBA" id="ARBA00022643"/>
    </source>
</evidence>
<evidence type="ECO:0000256" key="9">
    <source>
        <dbReference type="ARBA" id="ARBA00023004"/>
    </source>
</evidence>
<dbReference type="Gene3D" id="1.20.1440.230">
    <property type="entry name" value="NADH-ubiquinone oxidoreductase 51kDa subunit, iron-sulphur binding domain"/>
    <property type="match status" value="1"/>
</dbReference>
<dbReference type="GO" id="GO:0048038">
    <property type="term" value="F:quinone binding"/>
    <property type="evidence" value="ECO:0007669"/>
    <property type="project" value="UniProtKB-KW"/>
</dbReference>
<dbReference type="AlphaFoldDB" id="A0A084SER6"/>
<dbReference type="FunFam" id="3.40.50.11540:FF:000001">
    <property type="entry name" value="NADH dehydrogenase [ubiquinone] flavoprotein 1, mitochondrial"/>
    <property type="match status" value="1"/>
</dbReference>
<comment type="function">
    <text evidence="13">NDH-1 shuttles electrons from NADH, via FMN and iron-sulfur (Fe-S) centers, to quinones in the respiratory chain.</text>
</comment>
<dbReference type="GO" id="GO:0008137">
    <property type="term" value="F:NADH dehydrogenase (ubiquinone) activity"/>
    <property type="evidence" value="ECO:0007669"/>
    <property type="project" value="InterPro"/>
</dbReference>
<keyword evidence="5 13" id="KW-0285">Flavoprotein</keyword>
<proteinExistence type="inferred from homology"/>
<dbReference type="Proteomes" id="UP000028547">
    <property type="component" value="Unassembled WGS sequence"/>
</dbReference>
<keyword evidence="10 13" id="KW-0411">Iron-sulfur</keyword>
<comment type="caution">
    <text evidence="15">The sequence shown here is derived from an EMBL/GenBank/DDBJ whole genome shotgun (WGS) entry which is preliminary data.</text>
</comment>
<dbReference type="InterPro" id="IPR001949">
    <property type="entry name" value="NADH-UbQ_OxRdtase_51kDa_CS"/>
</dbReference>